<feature type="transmembrane region" description="Helical" evidence="1">
    <location>
        <begin position="178"/>
        <end position="200"/>
    </location>
</feature>
<name>G0N363_CAEBE</name>
<dbReference type="PANTHER" id="PTHR31930">
    <property type="entry name" value="SERPENTINE RECEPTOR, CLASS R"/>
    <property type="match status" value="1"/>
</dbReference>
<feature type="transmembrane region" description="Helical" evidence="1">
    <location>
        <begin position="287"/>
        <end position="312"/>
    </location>
</feature>
<evidence type="ECO:0000313" key="2">
    <source>
        <dbReference type="EMBL" id="EGT51383.1"/>
    </source>
</evidence>
<feature type="transmembrane region" description="Helical" evidence="1">
    <location>
        <begin position="258"/>
        <end position="281"/>
    </location>
</feature>
<dbReference type="PANTHER" id="PTHR31930:SF5">
    <property type="entry name" value="GUSTATORY RECEPTOR"/>
    <property type="match status" value="1"/>
</dbReference>
<dbReference type="InParanoid" id="G0N363"/>
<sequence length="415" mass="48417">MVFIEMETSENSENSENFQIPSRRIFGFFHVFHKFSHFSLHSHSNPIIRFGSLLITVVIILLQLFRFYWMLWQVPGEFLTFSWAEAKMFGFLSMESAILTMALGKMGWTQSLGRSEKSLDSLKVLRIEKCQKKKDDYRILWGRSLISNCFAFLTFILTTVYLAVHRDITFEDAKHSSWYWILNLITSILCGYSNFLFLPIHTLRAHAITREFEVFNLELEKADKEKKLTNLSVIREFGARQIKLFEYANFLTERMERFMTWAPAFALLAFVMAVYIITEFADKPPVLYLICLIAWIITCFIINFSLMYPVAFIQEAMLHTSRVLLNSTILQESEDPLIFENYRMIIDRSLHNRSTNNVLRVFSVTRKNVERAFFGHTVLIIVMSYVYSLDTGIDEGFTGIGKLIYMMGKNATGQV</sequence>
<keyword evidence="1" id="KW-1133">Transmembrane helix</keyword>
<dbReference type="STRING" id="135651.G0N363"/>
<proteinExistence type="predicted"/>
<reference evidence="3" key="1">
    <citation type="submission" date="2011-07" db="EMBL/GenBank/DDBJ databases">
        <authorList>
            <consortium name="Caenorhabditis brenneri Sequencing and Analysis Consortium"/>
            <person name="Wilson R.K."/>
        </authorList>
    </citation>
    <scope>NUCLEOTIDE SEQUENCE [LARGE SCALE GENOMIC DNA]</scope>
    <source>
        <strain evidence="3">PB2801</strain>
    </source>
</reference>
<dbReference type="HOGENOM" id="CLU_043079_0_0_1"/>
<dbReference type="InterPro" id="IPR004950">
    <property type="entry name" value="DUF267_CAE_spp"/>
</dbReference>
<dbReference type="Pfam" id="PF03268">
    <property type="entry name" value="DUF267"/>
    <property type="match status" value="1"/>
</dbReference>
<gene>
    <name evidence="2" type="ORF">CAEBREN_03565</name>
</gene>
<keyword evidence="3" id="KW-1185">Reference proteome</keyword>
<feature type="transmembrane region" description="Helical" evidence="1">
    <location>
        <begin position="47"/>
        <end position="69"/>
    </location>
</feature>
<dbReference type="AlphaFoldDB" id="G0N363"/>
<feature type="transmembrane region" description="Helical" evidence="1">
    <location>
        <begin position="140"/>
        <end position="163"/>
    </location>
</feature>
<organism evidence="3">
    <name type="scientific">Caenorhabditis brenneri</name>
    <name type="common">Nematode worm</name>
    <dbReference type="NCBI Taxonomy" id="135651"/>
    <lineage>
        <taxon>Eukaryota</taxon>
        <taxon>Metazoa</taxon>
        <taxon>Ecdysozoa</taxon>
        <taxon>Nematoda</taxon>
        <taxon>Chromadorea</taxon>
        <taxon>Rhabditida</taxon>
        <taxon>Rhabditina</taxon>
        <taxon>Rhabditomorpha</taxon>
        <taxon>Rhabditoidea</taxon>
        <taxon>Rhabditidae</taxon>
        <taxon>Peloderinae</taxon>
        <taxon>Caenorhabditis</taxon>
    </lineage>
</organism>
<accession>G0N363</accession>
<evidence type="ECO:0000256" key="1">
    <source>
        <dbReference type="SAM" id="Phobius"/>
    </source>
</evidence>
<dbReference type="eggNOG" id="ENOG502RT8D">
    <property type="taxonomic scope" value="Eukaryota"/>
</dbReference>
<keyword evidence="1" id="KW-0472">Membrane</keyword>
<evidence type="ECO:0000313" key="3">
    <source>
        <dbReference type="Proteomes" id="UP000008068"/>
    </source>
</evidence>
<keyword evidence="1" id="KW-0812">Transmembrane</keyword>
<protein>
    <submittedName>
        <fullName evidence="2">Uncharacterized protein</fullName>
    </submittedName>
</protein>
<dbReference type="Proteomes" id="UP000008068">
    <property type="component" value="Unassembled WGS sequence"/>
</dbReference>
<dbReference type="OMA" id="RIERYMT"/>
<dbReference type="EMBL" id="GL379833">
    <property type="protein sequence ID" value="EGT51383.1"/>
    <property type="molecule type" value="Genomic_DNA"/>
</dbReference>
<dbReference type="OrthoDB" id="5845821at2759"/>